<dbReference type="SUPFAM" id="SSF56042">
    <property type="entry name" value="PurM C-terminal domain-like"/>
    <property type="match status" value="1"/>
</dbReference>
<dbReference type="GO" id="GO:0005524">
    <property type="term" value="F:ATP binding"/>
    <property type="evidence" value="ECO:0007669"/>
    <property type="project" value="UniProtKB-KW"/>
</dbReference>
<keyword evidence="10" id="KW-0067">ATP-binding</keyword>
<evidence type="ECO:0000256" key="3">
    <source>
        <dbReference type="ARBA" id="ARBA00010280"/>
    </source>
</evidence>
<dbReference type="FunFam" id="3.30.1330.10:FF:000001">
    <property type="entry name" value="Phosphoribosylformylglycinamidine cyclo-ligase"/>
    <property type="match status" value="1"/>
</dbReference>
<comment type="subcellular location">
    <subcellularLocation>
        <location evidence="1">Cytoplasm</location>
    </subcellularLocation>
</comment>
<feature type="domain" description="PurM-like N-terminal" evidence="15">
    <location>
        <begin position="60"/>
        <end position="165"/>
    </location>
</feature>
<evidence type="ECO:0000256" key="7">
    <source>
        <dbReference type="ARBA" id="ARBA00022598"/>
    </source>
</evidence>
<evidence type="ECO:0000256" key="13">
    <source>
        <dbReference type="ARBA" id="ARBA00033093"/>
    </source>
</evidence>
<keyword evidence="9" id="KW-0658">Purine biosynthesis</keyword>
<dbReference type="PANTHER" id="PTHR10520:SF12">
    <property type="entry name" value="TRIFUNCTIONAL PURINE BIOSYNTHETIC PROTEIN ADENOSINE-3"/>
    <property type="match status" value="1"/>
</dbReference>
<dbReference type="AlphaFoldDB" id="T1A1B5"/>
<name>T1A1B5_9ZZZZ</name>
<dbReference type="HAMAP" id="MF_00741">
    <property type="entry name" value="AIRS"/>
    <property type="match status" value="1"/>
</dbReference>
<keyword evidence="7" id="KW-0436">Ligase</keyword>
<gene>
    <name evidence="17" type="ORF">B1B_09722</name>
</gene>
<dbReference type="NCBIfam" id="TIGR00878">
    <property type="entry name" value="purM"/>
    <property type="match status" value="1"/>
</dbReference>
<comment type="catalytic activity">
    <reaction evidence="14">
        <text>2-formamido-N(1)-(5-O-phospho-beta-D-ribosyl)acetamidine + ATP = 5-amino-1-(5-phospho-beta-D-ribosyl)imidazole + ADP + phosphate + H(+)</text>
        <dbReference type="Rhea" id="RHEA:23032"/>
        <dbReference type="ChEBI" id="CHEBI:15378"/>
        <dbReference type="ChEBI" id="CHEBI:30616"/>
        <dbReference type="ChEBI" id="CHEBI:43474"/>
        <dbReference type="ChEBI" id="CHEBI:137981"/>
        <dbReference type="ChEBI" id="CHEBI:147287"/>
        <dbReference type="ChEBI" id="CHEBI:456216"/>
        <dbReference type="EC" id="6.3.3.1"/>
    </reaction>
</comment>
<dbReference type="EMBL" id="AUZY01006438">
    <property type="protein sequence ID" value="EQD54351.1"/>
    <property type="molecule type" value="Genomic_DNA"/>
</dbReference>
<dbReference type="PANTHER" id="PTHR10520">
    <property type="entry name" value="TRIFUNCTIONAL PURINE BIOSYNTHETIC PROTEIN ADENOSINE-3-RELATED"/>
    <property type="match status" value="1"/>
</dbReference>
<evidence type="ECO:0000256" key="12">
    <source>
        <dbReference type="ARBA" id="ARBA00032931"/>
    </source>
</evidence>
<dbReference type="Gene3D" id="3.90.650.10">
    <property type="entry name" value="PurM-like C-terminal domain"/>
    <property type="match status" value="1"/>
</dbReference>
<evidence type="ECO:0000256" key="5">
    <source>
        <dbReference type="ARBA" id="ARBA00020367"/>
    </source>
</evidence>
<dbReference type="Pfam" id="PF00586">
    <property type="entry name" value="AIRS"/>
    <property type="match status" value="1"/>
</dbReference>
<reference evidence="17" key="2">
    <citation type="journal article" date="2014" name="ISME J.">
        <title>Microbial stratification in low pH oxic and suboxic macroscopic growths along an acid mine drainage.</title>
        <authorList>
            <person name="Mendez-Garcia C."/>
            <person name="Mesa V."/>
            <person name="Sprenger R.R."/>
            <person name="Richter M."/>
            <person name="Diez M.S."/>
            <person name="Solano J."/>
            <person name="Bargiela R."/>
            <person name="Golyshina O.V."/>
            <person name="Manteca A."/>
            <person name="Ramos J.L."/>
            <person name="Gallego J.R."/>
            <person name="Llorente I."/>
            <person name="Martins Dos Santos V.A."/>
            <person name="Jensen O.N."/>
            <person name="Pelaez A.I."/>
            <person name="Sanchez J."/>
            <person name="Ferrer M."/>
        </authorList>
    </citation>
    <scope>NUCLEOTIDE SEQUENCE</scope>
</reference>
<dbReference type="GO" id="GO:0005829">
    <property type="term" value="C:cytosol"/>
    <property type="evidence" value="ECO:0007669"/>
    <property type="project" value="TreeGrafter"/>
</dbReference>
<dbReference type="GO" id="GO:0046084">
    <property type="term" value="P:adenine biosynthetic process"/>
    <property type="evidence" value="ECO:0007669"/>
    <property type="project" value="TreeGrafter"/>
</dbReference>
<dbReference type="InterPro" id="IPR004733">
    <property type="entry name" value="PurM_cligase"/>
</dbReference>
<evidence type="ECO:0000256" key="2">
    <source>
        <dbReference type="ARBA" id="ARBA00004686"/>
    </source>
</evidence>
<proteinExistence type="inferred from homology"/>
<dbReference type="InterPro" id="IPR010918">
    <property type="entry name" value="PurM-like_C_dom"/>
</dbReference>
<evidence type="ECO:0000313" key="17">
    <source>
        <dbReference type="EMBL" id="EQD54351.1"/>
    </source>
</evidence>
<dbReference type="InterPro" id="IPR036921">
    <property type="entry name" value="PurM-like_N_sf"/>
</dbReference>
<protein>
    <recommendedName>
        <fullName evidence="5">Phosphoribosylformylglycinamidine cyclo-ligase</fullName>
        <ecNumber evidence="4">6.3.3.1</ecNumber>
    </recommendedName>
    <alternativeName>
        <fullName evidence="12">AIR synthase</fullName>
    </alternativeName>
    <alternativeName>
        <fullName evidence="13">AIRS</fullName>
    </alternativeName>
    <alternativeName>
        <fullName evidence="11">Phosphoribosyl-aminoimidazole synthetase</fullName>
    </alternativeName>
</protein>
<feature type="domain" description="PurM-like C-terminal" evidence="16">
    <location>
        <begin position="177"/>
        <end position="336"/>
    </location>
</feature>
<dbReference type="GO" id="GO:0004637">
    <property type="term" value="F:phosphoribosylamine-glycine ligase activity"/>
    <property type="evidence" value="ECO:0007669"/>
    <property type="project" value="TreeGrafter"/>
</dbReference>
<evidence type="ECO:0000256" key="8">
    <source>
        <dbReference type="ARBA" id="ARBA00022741"/>
    </source>
</evidence>
<keyword evidence="6" id="KW-0963">Cytoplasm</keyword>
<dbReference type="EC" id="6.3.3.1" evidence="4"/>
<comment type="pathway">
    <text evidence="2">Purine metabolism; IMP biosynthesis via de novo pathway; 5-amino-1-(5-phospho-D-ribosyl)imidazole from N(2)-formyl-N(1)-(5-phospho-D-ribosyl)glycinamide: step 2/2.</text>
</comment>
<dbReference type="GO" id="GO:0004641">
    <property type="term" value="F:phosphoribosylformylglycinamidine cyclo-ligase activity"/>
    <property type="evidence" value="ECO:0007669"/>
    <property type="project" value="UniProtKB-EC"/>
</dbReference>
<dbReference type="InterPro" id="IPR036676">
    <property type="entry name" value="PurM-like_C_sf"/>
</dbReference>
<dbReference type="SUPFAM" id="SSF55326">
    <property type="entry name" value="PurM N-terminal domain-like"/>
    <property type="match status" value="1"/>
</dbReference>
<dbReference type="FunFam" id="3.90.650.10:FF:000011">
    <property type="entry name" value="Phosphoribosylformylglycinamidine cyclo-ligase"/>
    <property type="match status" value="1"/>
</dbReference>
<organism evidence="17">
    <name type="scientific">mine drainage metagenome</name>
    <dbReference type="NCBI Taxonomy" id="410659"/>
    <lineage>
        <taxon>unclassified sequences</taxon>
        <taxon>metagenomes</taxon>
        <taxon>ecological metagenomes</taxon>
    </lineage>
</organism>
<comment type="similarity">
    <text evidence="3">Belongs to the AIR synthase family.</text>
</comment>
<evidence type="ECO:0000256" key="11">
    <source>
        <dbReference type="ARBA" id="ARBA00031908"/>
    </source>
</evidence>
<evidence type="ECO:0000259" key="15">
    <source>
        <dbReference type="Pfam" id="PF00586"/>
    </source>
</evidence>
<evidence type="ECO:0000256" key="6">
    <source>
        <dbReference type="ARBA" id="ARBA00022490"/>
    </source>
</evidence>
<sequence>MTLKPRLNYRDSGVHLDSAARLIERIRPWALQTTRPEVLGGIGGFGALIEIPVDRYRKPVLVAGTDGVGTKLLLALAHDRLDGIGVDLVAMCANDVLVHGAEPLFFLDYYATGQLDVEQGARIIRSIAEGCREAGCALVGGETAELPGLYRPHDFDLAGFCVGLVERDRVLDGTAVRAGDRVIGLASSGLHSNGFSLVRSLLDDPGTTTPAIDLLLEPTRIYVRSIRTLLETCPIHALAHITGGGLIDNPPRVIPESLGLKLDPARWQQPAVFDWIQNSIEIDPIEFYRTFNAGIGFIVITAPEEVAPALRSLAASGERAFEIGEVIEDPGHAVTIG</sequence>
<evidence type="ECO:0000256" key="10">
    <source>
        <dbReference type="ARBA" id="ARBA00022840"/>
    </source>
</evidence>
<keyword evidence="8" id="KW-0547">Nucleotide-binding</keyword>
<reference evidence="17" key="1">
    <citation type="submission" date="2013-08" db="EMBL/GenBank/DDBJ databases">
        <authorList>
            <person name="Mendez C."/>
            <person name="Richter M."/>
            <person name="Ferrer M."/>
            <person name="Sanchez J."/>
        </authorList>
    </citation>
    <scope>NUCLEOTIDE SEQUENCE</scope>
</reference>
<dbReference type="CDD" id="cd02196">
    <property type="entry name" value="PurM"/>
    <property type="match status" value="1"/>
</dbReference>
<evidence type="ECO:0000256" key="9">
    <source>
        <dbReference type="ARBA" id="ARBA00022755"/>
    </source>
</evidence>
<dbReference type="UniPathway" id="UPA00074">
    <property type="reaction ID" value="UER00129"/>
</dbReference>
<accession>T1A1B5</accession>
<dbReference type="InterPro" id="IPR016188">
    <property type="entry name" value="PurM-like_N"/>
</dbReference>
<dbReference type="GO" id="GO:0006189">
    <property type="term" value="P:'de novo' IMP biosynthetic process"/>
    <property type="evidence" value="ECO:0007669"/>
    <property type="project" value="UniProtKB-UniPathway"/>
</dbReference>
<dbReference type="Gene3D" id="3.30.1330.10">
    <property type="entry name" value="PurM-like, N-terminal domain"/>
    <property type="match status" value="1"/>
</dbReference>
<evidence type="ECO:0000256" key="14">
    <source>
        <dbReference type="ARBA" id="ARBA00049057"/>
    </source>
</evidence>
<comment type="caution">
    <text evidence="17">The sequence shown here is derived from an EMBL/GenBank/DDBJ whole genome shotgun (WGS) entry which is preliminary data.</text>
</comment>
<evidence type="ECO:0000259" key="16">
    <source>
        <dbReference type="Pfam" id="PF02769"/>
    </source>
</evidence>
<dbReference type="Pfam" id="PF02769">
    <property type="entry name" value="AIRS_C"/>
    <property type="match status" value="1"/>
</dbReference>
<evidence type="ECO:0000256" key="4">
    <source>
        <dbReference type="ARBA" id="ARBA00013047"/>
    </source>
</evidence>
<evidence type="ECO:0000256" key="1">
    <source>
        <dbReference type="ARBA" id="ARBA00004496"/>
    </source>
</evidence>